<evidence type="ECO:0000313" key="10">
    <source>
        <dbReference type="Proteomes" id="UP000653674"/>
    </source>
</evidence>
<accession>A0A8J3LX83</accession>
<comment type="caution">
    <text evidence="9">The sequence shown here is derived from an EMBL/GenBank/DDBJ whole genome shotgun (WGS) entry which is preliminary data.</text>
</comment>
<dbReference type="InterPro" id="IPR003660">
    <property type="entry name" value="HAMP_dom"/>
</dbReference>
<reference evidence="9" key="1">
    <citation type="submission" date="2021-01" db="EMBL/GenBank/DDBJ databases">
        <title>Whole genome shotgun sequence of Planosporangium flavigriseum NBRC 105377.</title>
        <authorList>
            <person name="Komaki H."/>
            <person name="Tamura T."/>
        </authorList>
    </citation>
    <scope>NUCLEOTIDE SEQUENCE</scope>
    <source>
        <strain evidence="9">NBRC 105377</strain>
    </source>
</reference>
<dbReference type="PANTHER" id="PTHR32089:SF112">
    <property type="entry name" value="LYSOZYME-LIKE PROTEIN-RELATED"/>
    <property type="match status" value="1"/>
</dbReference>
<organism evidence="9 10">
    <name type="scientific">Planosporangium flavigriseum</name>
    <dbReference type="NCBI Taxonomy" id="373681"/>
    <lineage>
        <taxon>Bacteria</taxon>
        <taxon>Bacillati</taxon>
        <taxon>Actinomycetota</taxon>
        <taxon>Actinomycetes</taxon>
        <taxon>Micromonosporales</taxon>
        <taxon>Micromonosporaceae</taxon>
        <taxon>Planosporangium</taxon>
    </lineage>
</organism>
<dbReference type="SUPFAM" id="SSF58104">
    <property type="entry name" value="Methyl-accepting chemotaxis protein (MCP) signaling domain"/>
    <property type="match status" value="1"/>
</dbReference>
<dbReference type="PRINTS" id="PR00260">
    <property type="entry name" value="CHEMTRNSDUCR"/>
</dbReference>
<dbReference type="PROSITE" id="PS50111">
    <property type="entry name" value="CHEMOTAXIS_TRANSDUC_2"/>
    <property type="match status" value="1"/>
</dbReference>
<keyword evidence="10" id="KW-1185">Reference proteome</keyword>
<name>A0A8J3LX83_9ACTN</name>
<evidence type="ECO:0000256" key="1">
    <source>
        <dbReference type="ARBA" id="ARBA00022692"/>
    </source>
</evidence>
<dbReference type="GO" id="GO:0006935">
    <property type="term" value="P:chemotaxis"/>
    <property type="evidence" value="ECO:0007669"/>
    <property type="project" value="InterPro"/>
</dbReference>
<dbReference type="PROSITE" id="PS50885">
    <property type="entry name" value="HAMP"/>
    <property type="match status" value="1"/>
</dbReference>
<dbReference type="Pfam" id="PF12729">
    <property type="entry name" value="4HB_MCP_1"/>
    <property type="match status" value="1"/>
</dbReference>
<feature type="transmembrane region" description="Helical" evidence="6">
    <location>
        <begin position="207"/>
        <end position="227"/>
    </location>
</feature>
<dbReference type="AlphaFoldDB" id="A0A8J3LX83"/>
<evidence type="ECO:0000256" key="2">
    <source>
        <dbReference type="ARBA" id="ARBA00022989"/>
    </source>
</evidence>
<dbReference type="Pfam" id="PF00015">
    <property type="entry name" value="MCPsignal"/>
    <property type="match status" value="1"/>
</dbReference>
<evidence type="ECO:0000313" key="9">
    <source>
        <dbReference type="EMBL" id="GIG72750.1"/>
    </source>
</evidence>
<evidence type="ECO:0000256" key="3">
    <source>
        <dbReference type="ARBA" id="ARBA00023224"/>
    </source>
</evidence>
<keyword evidence="3 5" id="KW-0807">Transducer</keyword>
<feature type="domain" description="HAMP" evidence="8">
    <location>
        <begin position="228"/>
        <end position="280"/>
    </location>
</feature>
<dbReference type="Proteomes" id="UP000653674">
    <property type="component" value="Unassembled WGS sequence"/>
</dbReference>
<feature type="transmembrane region" description="Helical" evidence="6">
    <location>
        <begin position="30"/>
        <end position="49"/>
    </location>
</feature>
<dbReference type="GO" id="GO:0007165">
    <property type="term" value="P:signal transduction"/>
    <property type="evidence" value="ECO:0007669"/>
    <property type="project" value="UniProtKB-KW"/>
</dbReference>
<dbReference type="InterPro" id="IPR004089">
    <property type="entry name" value="MCPsignal_dom"/>
</dbReference>
<evidence type="ECO:0000256" key="5">
    <source>
        <dbReference type="PROSITE-ProRule" id="PRU00284"/>
    </source>
</evidence>
<dbReference type="GO" id="GO:0016020">
    <property type="term" value="C:membrane"/>
    <property type="evidence" value="ECO:0007669"/>
    <property type="project" value="InterPro"/>
</dbReference>
<feature type="domain" description="Methyl-accepting transducer" evidence="7">
    <location>
        <begin position="285"/>
        <end position="528"/>
    </location>
</feature>
<sequence>MSHPRSSVPAPRGGKLLATLLLDRKLNTKILLAIGVMAFVAIAVGVLSISRMSSLNAATHDVYDRGMVRQRALTELSSNMDVVRRNVLNHAVSSTPESMAKQEKVIEGNFAAVASGLDAYEKGTKQLELVRQLRTAWTQYEKEINEQMLPASRRGDKAAVERIRDTVTAPLATKADEAIKKIIDNQRADAQQTLADAESSYNSARTLIVVLLVAGVLLALGFGVLVARSIVSAVAKVANVAAGLAVGDLTRSAGVTSRDEVGQMAAALDSATATLRETVQKVGGSSEALAGASEELSAASQQIAAGAEETAVQAGAVSAAAEQVSRNVQTVSAASEEMSSSIREIAGSAAEAAQVAESAVAVAQSANGIVSQLGQSSVEIGNVIKVITSIAEQTNLLALNATIEAARAGEAGKGFAVVASEVKDLAQETAKATEDISRRIDAIQSDTEAAVQAIAQITEVIEKISNHSTTIASAVEEQTATTGEIGRNVTEAATGSTEIASNITGVASAAQTTTTAVADSQRSAQELARMSTELQQLVGQFRY</sequence>
<evidence type="ECO:0000259" key="7">
    <source>
        <dbReference type="PROSITE" id="PS50111"/>
    </source>
</evidence>
<keyword evidence="2 6" id="KW-1133">Transmembrane helix</keyword>
<dbReference type="Pfam" id="PF00672">
    <property type="entry name" value="HAMP"/>
    <property type="match status" value="1"/>
</dbReference>
<dbReference type="InterPro" id="IPR004090">
    <property type="entry name" value="Chemotax_Me-accpt_rcpt"/>
</dbReference>
<proteinExistence type="inferred from homology"/>
<gene>
    <name evidence="9" type="ORF">Pfl04_11540</name>
</gene>
<evidence type="ECO:0000259" key="8">
    <source>
        <dbReference type="PROSITE" id="PS50885"/>
    </source>
</evidence>
<keyword evidence="6" id="KW-0472">Membrane</keyword>
<dbReference type="EMBL" id="BONU01000005">
    <property type="protein sequence ID" value="GIG72750.1"/>
    <property type="molecule type" value="Genomic_DNA"/>
</dbReference>
<evidence type="ECO:0000256" key="6">
    <source>
        <dbReference type="SAM" id="Phobius"/>
    </source>
</evidence>
<dbReference type="SMART" id="SM00283">
    <property type="entry name" value="MA"/>
    <property type="match status" value="1"/>
</dbReference>
<dbReference type="SMART" id="SM00304">
    <property type="entry name" value="HAMP"/>
    <property type="match status" value="1"/>
</dbReference>
<evidence type="ECO:0000256" key="4">
    <source>
        <dbReference type="ARBA" id="ARBA00029447"/>
    </source>
</evidence>
<protein>
    <submittedName>
        <fullName evidence="9">Methyl-accepting chemotaxis protein</fullName>
    </submittedName>
</protein>
<dbReference type="InterPro" id="IPR024478">
    <property type="entry name" value="HlyB_4HB_MCP"/>
</dbReference>
<keyword evidence="1 6" id="KW-0812">Transmembrane</keyword>
<dbReference type="Gene3D" id="1.10.287.950">
    <property type="entry name" value="Methyl-accepting chemotaxis protein"/>
    <property type="match status" value="1"/>
</dbReference>
<dbReference type="PANTHER" id="PTHR32089">
    <property type="entry name" value="METHYL-ACCEPTING CHEMOTAXIS PROTEIN MCPB"/>
    <property type="match status" value="1"/>
</dbReference>
<comment type="similarity">
    <text evidence="4">Belongs to the methyl-accepting chemotaxis (MCP) protein family.</text>
</comment>
<dbReference type="GO" id="GO:0004888">
    <property type="term" value="F:transmembrane signaling receptor activity"/>
    <property type="evidence" value="ECO:0007669"/>
    <property type="project" value="InterPro"/>
</dbReference>